<accession>A0AAD9J883</accession>
<evidence type="ECO:0000313" key="2">
    <source>
        <dbReference type="EMBL" id="KAK2148437.1"/>
    </source>
</evidence>
<dbReference type="AlphaFoldDB" id="A0AAD9J883"/>
<comment type="caution">
    <text evidence="2">The sequence shown here is derived from an EMBL/GenBank/DDBJ whole genome shotgun (WGS) entry which is preliminary data.</text>
</comment>
<protein>
    <submittedName>
        <fullName evidence="2">Uncharacterized protein</fullName>
    </submittedName>
</protein>
<sequence>MRTKKTSGRSAPNLKKKSKVIAPRSDDQKRIPEVILQSEPVLPPSGEDLMRPAASPAVSPTGQVVASSSE</sequence>
<dbReference type="Proteomes" id="UP001208570">
    <property type="component" value="Unassembled WGS sequence"/>
</dbReference>
<feature type="region of interest" description="Disordered" evidence="1">
    <location>
        <begin position="1"/>
        <end position="70"/>
    </location>
</feature>
<reference evidence="2" key="1">
    <citation type="journal article" date="2023" name="Mol. Biol. Evol.">
        <title>Third-Generation Sequencing Reveals the Adaptive Role of the Epigenome in Three Deep-Sea Polychaetes.</title>
        <authorList>
            <person name="Perez M."/>
            <person name="Aroh O."/>
            <person name="Sun Y."/>
            <person name="Lan Y."/>
            <person name="Juniper S.K."/>
            <person name="Young C.R."/>
            <person name="Angers B."/>
            <person name="Qian P.Y."/>
        </authorList>
    </citation>
    <scope>NUCLEOTIDE SEQUENCE</scope>
    <source>
        <strain evidence="2">P08H-3</strain>
    </source>
</reference>
<feature type="compositionally biased region" description="Polar residues" evidence="1">
    <location>
        <begin position="58"/>
        <end position="70"/>
    </location>
</feature>
<evidence type="ECO:0000313" key="3">
    <source>
        <dbReference type="Proteomes" id="UP001208570"/>
    </source>
</evidence>
<gene>
    <name evidence="2" type="ORF">LSH36_497g00040</name>
</gene>
<organism evidence="2 3">
    <name type="scientific">Paralvinella palmiformis</name>
    <dbReference type="NCBI Taxonomy" id="53620"/>
    <lineage>
        <taxon>Eukaryota</taxon>
        <taxon>Metazoa</taxon>
        <taxon>Spiralia</taxon>
        <taxon>Lophotrochozoa</taxon>
        <taxon>Annelida</taxon>
        <taxon>Polychaeta</taxon>
        <taxon>Sedentaria</taxon>
        <taxon>Canalipalpata</taxon>
        <taxon>Terebellida</taxon>
        <taxon>Terebelliformia</taxon>
        <taxon>Alvinellidae</taxon>
        <taxon>Paralvinella</taxon>
    </lineage>
</organism>
<name>A0AAD9J883_9ANNE</name>
<evidence type="ECO:0000256" key="1">
    <source>
        <dbReference type="SAM" id="MobiDB-lite"/>
    </source>
</evidence>
<dbReference type="EMBL" id="JAODUP010000497">
    <property type="protein sequence ID" value="KAK2148437.1"/>
    <property type="molecule type" value="Genomic_DNA"/>
</dbReference>
<feature type="non-terminal residue" evidence="2">
    <location>
        <position position="70"/>
    </location>
</feature>
<proteinExistence type="predicted"/>
<keyword evidence="3" id="KW-1185">Reference proteome</keyword>